<keyword evidence="13" id="KW-1185">Reference proteome</keyword>
<dbReference type="Proteomes" id="UP000219621">
    <property type="component" value="Unassembled WGS sequence"/>
</dbReference>
<dbReference type="GO" id="GO:0033387">
    <property type="term" value="P:putrescine biosynthetic process from arginine, via ornithine"/>
    <property type="evidence" value="ECO:0007669"/>
    <property type="project" value="TreeGrafter"/>
</dbReference>
<dbReference type="PRINTS" id="PR01182">
    <property type="entry name" value="ORNDCRBXLASE"/>
</dbReference>
<accession>A0A286G6L4</accession>
<comment type="pathway">
    <text evidence="5">Amine and polyamine biosynthesis; putrescine biosynthesis via L-ornithine pathway; putrescine from L-ornithine: step 1/1.</text>
</comment>
<sequence>MSQLYSCTAEVVDVLQPVDPIHCVRSDVLRATALRFVQAFPGDVLYAVKCNDHPAVLQALHEGGIRHFDTASIVEIRNVRSQLPAAECHFMHPIKAPDAIAEAYYKHGVRSFVLDHEDELAKIVEVTRGARDLTLAVRLEMPRGQALMDLSGKFGAPVHEAARLLRQCKAVAAKVGLTFHVGSQCVDVRAFGVAMDLVGETLKQSGVDIDLLDVGGGFPGQYTGSEPAFEDFCDEIRAGIARIGLPGTCRLQCEPGRALVWDGLSVICRVDLRRGSSVYLNDGTYGSLSELKYLGPCFPISVIRRHGEPVGQEWDDFQLFGPTCDSVDSMPGPHRMPADIRTGDWIEIGLMGAYSNALRTRFNGFHADRFVEIRHEDDGGKVTWLDSYKVRKVA</sequence>
<feature type="active site" description="Proton donor" evidence="8">
    <location>
        <position position="324"/>
    </location>
</feature>
<evidence type="ECO:0000259" key="10">
    <source>
        <dbReference type="Pfam" id="PF00278"/>
    </source>
</evidence>
<dbReference type="Pfam" id="PF02784">
    <property type="entry name" value="Orn_Arg_deC_N"/>
    <property type="match status" value="1"/>
</dbReference>
<dbReference type="InterPro" id="IPR022657">
    <property type="entry name" value="De-COase2_CS"/>
</dbReference>
<dbReference type="OrthoDB" id="9802147at2"/>
<protein>
    <recommendedName>
        <fullName evidence="6">ornithine decarboxylase</fullName>
        <ecNumber evidence="6">4.1.1.17</ecNumber>
    </recommendedName>
</protein>
<dbReference type="Gene3D" id="2.40.37.10">
    <property type="entry name" value="Lyase, Ornithine Decarboxylase, Chain A, domain 1"/>
    <property type="match status" value="1"/>
</dbReference>
<dbReference type="AlphaFoldDB" id="A0A286G6L4"/>
<dbReference type="RefSeq" id="WP_097277682.1">
    <property type="nucleotide sequence ID" value="NZ_OCNJ01000001.1"/>
</dbReference>
<proteinExistence type="inferred from homology"/>
<comment type="catalytic activity">
    <reaction evidence="7">
        <text>L-ornithine + H(+) = putrescine + CO2</text>
        <dbReference type="Rhea" id="RHEA:22964"/>
        <dbReference type="ChEBI" id="CHEBI:15378"/>
        <dbReference type="ChEBI" id="CHEBI:16526"/>
        <dbReference type="ChEBI" id="CHEBI:46911"/>
        <dbReference type="ChEBI" id="CHEBI:326268"/>
        <dbReference type="EC" id="4.1.1.17"/>
    </reaction>
</comment>
<evidence type="ECO:0000256" key="5">
    <source>
        <dbReference type="ARBA" id="ARBA00034115"/>
    </source>
</evidence>
<name>A0A286G6L4_9PROT</name>
<evidence type="ECO:0000256" key="3">
    <source>
        <dbReference type="ARBA" id="ARBA00022898"/>
    </source>
</evidence>
<dbReference type="InterPro" id="IPR022653">
    <property type="entry name" value="De-COase2_pyr-phos_BS"/>
</dbReference>
<evidence type="ECO:0000259" key="11">
    <source>
        <dbReference type="Pfam" id="PF02784"/>
    </source>
</evidence>
<evidence type="ECO:0000313" key="12">
    <source>
        <dbReference type="EMBL" id="SOD91148.1"/>
    </source>
</evidence>
<dbReference type="GO" id="GO:0004586">
    <property type="term" value="F:ornithine decarboxylase activity"/>
    <property type="evidence" value="ECO:0007669"/>
    <property type="project" value="UniProtKB-EC"/>
</dbReference>
<dbReference type="PRINTS" id="PR01179">
    <property type="entry name" value="ODADCRBXLASE"/>
</dbReference>
<dbReference type="InterPro" id="IPR000183">
    <property type="entry name" value="Orn/DAP/Arg_de-COase"/>
</dbReference>
<feature type="modified residue" description="N6-(pyridoxal phosphate)lysine" evidence="8">
    <location>
        <position position="49"/>
    </location>
</feature>
<evidence type="ECO:0000256" key="1">
    <source>
        <dbReference type="ARBA" id="ARBA00001933"/>
    </source>
</evidence>
<dbReference type="FunFam" id="3.20.20.10:FF:000008">
    <property type="entry name" value="Ornithine decarboxylase"/>
    <property type="match status" value="1"/>
</dbReference>
<evidence type="ECO:0000256" key="6">
    <source>
        <dbReference type="ARBA" id="ARBA00034138"/>
    </source>
</evidence>
<evidence type="ECO:0000256" key="4">
    <source>
        <dbReference type="ARBA" id="ARBA00023239"/>
    </source>
</evidence>
<gene>
    <name evidence="12" type="ORF">SAMN05421508_101832</name>
</gene>
<dbReference type="EC" id="4.1.1.17" evidence="6"/>
<dbReference type="PROSITE" id="PS00878">
    <property type="entry name" value="ODR_DC_2_1"/>
    <property type="match status" value="1"/>
</dbReference>
<dbReference type="GO" id="GO:0005737">
    <property type="term" value="C:cytoplasm"/>
    <property type="evidence" value="ECO:0007669"/>
    <property type="project" value="TreeGrafter"/>
</dbReference>
<dbReference type="PANTHER" id="PTHR11482:SF6">
    <property type="entry name" value="ORNITHINE DECARBOXYLASE 1-RELATED"/>
    <property type="match status" value="1"/>
</dbReference>
<evidence type="ECO:0000256" key="9">
    <source>
        <dbReference type="RuleBase" id="RU003737"/>
    </source>
</evidence>
<feature type="domain" description="Orn/DAP/Arg decarboxylase 2 C-terminal" evidence="10">
    <location>
        <begin position="266"/>
        <end position="352"/>
    </location>
</feature>
<evidence type="ECO:0000313" key="13">
    <source>
        <dbReference type="Proteomes" id="UP000219621"/>
    </source>
</evidence>
<dbReference type="InterPro" id="IPR002433">
    <property type="entry name" value="Orn_de-COase"/>
</dbReference>
<organism evidence="12 13">
    <name type="scientific">Caenispirillum bisanense</name>
    <dbReference type="NCBI Taxonomy" id="414052"/>
    <lineage>
        <taxon>Bacteria</taxon>
        <taxon>Pseudomonadati</taxon>
        <taxon>Pseudomonadota</taxon>
        <taxon>Alphaproteobacteria</taxon>
        <taxon>Rhodospirillales</taxon>
        <taxon>Novispirillaceae</taxon>
        <taxon>Caenispirillum</taxon>
    </lineage>
</organism>
<feature type="domain" description="Orn/DAP/Arg decarboxylase 2 N-terminal" evidence="11">
    <location>
        <begin position="31"/>
        <end position="260"/>
    </location>
</feature>
<evidence type="ECO:0000256" key="2">
    <source>
        <dbReference type="ARBA" id="ARBA00008872"/>
    </source>
</evidence>
<evidence type="ECO:0000256" key="7">
    <source>
        <dbReference type="ARBA" id="ARBA00049127"/>
    </source>
</evidence>
<dbReference type="SUPFAM" id="SSF50621">
    <property type="entry name" value="Alanine racemase C-terminal domain-like"/>
    <property type="match status" value="1"/>
</dbReference>
<reference evidence="12 13" key="1">
    <citation type="submission" date="2017-09" db="EMBL/GenBank/DDBJ databases">
        <authorList>
            <person name="Ehlers B."/>
            <person name="Leendertz F.H."/>
        </authorList>
    </citation>
    <scope>NUCLEOTIDE SEQUENCE [LARGE SCALE GENOMIC DNA]</scope>
    <source>
        <strain evidence="12 13">USBA 140</strain>
    </source>
</reference>
<dbReference type="Pfam" id="PF00278">
    <property type="entry name" value="Orn_DAP_Arg_deC"/>
    <property type="match status" value="1"/>
</dbReference>
<dbReference type="InterPro" id="IPR029066">
    <property type="entry name" value="PLP-binding_barrel"/>
</dbReference>
<dbReference type="EMBL" id="OCNJ01000001">
    <property type="protein sequence ID" value="SOD91148.1"/>
    <property type="molecule type" value="Genomic_DNA"/>
</dbReference>
<evidence type="ECO:0000256" key="8">
    <source>
        <dbReference type="PIRSR" id="PIRSR600183-50"/>
    </source>
</evidence>
<dbReference type="SUPFAM" id="SSF51419">
    <property type="entry name" value="PLP-binding barrel"/>
    <property type="match status" value="1"/>
</dbReference>
<keyword evidence="3 8" id="KW-0663">Pyridoxal phosphate</keyword>
<dbReference type="PROSITE" id="PS00879">
    <property type="entry name" value="ODR_DC_2_2"/>
    <property type="match status" value="1"/>
</dbReference>
<dbReference type="PANTHER" id="PTHR11482">
    <property type="entry name" value="ARGININE/DIAMINOPIMELATE/ORNITHINE DECARBOXYLASE"/>
    <property type="match status" value="1"/>
</dbReference>
<dbReference type="InterPro" id="IPR009006">
    <property type="entry name" value="Ala_racemase/Decarboxylase_C"/>
</dbReference>
<keyword evidence="4" id="KW-0456">Lyase</keyword>
<dbReference type="CDD" id="cd00622">
    <property type="entry name" value="PLPDE_III_ODC"/>
    <property type="match status" value="1"/>
</dbReference>
<dbReference type="Gene3D" id="3.20.20.10">
    <property type="entry name" value="Alanine racemase"/>
    <property type="match status" value="1"/>
</dbReference>
<comment type="similarity">
    <text evidence="2 9">Belongs to the Orn/Lys/Arg decarboxylase class-II family.</text>
</comment>
<dbReference type="InterPro" id="IPR022643">
    <property type="entry name" value="De-COase2_C"/>
</dbReference>
<comment type="cofactor">
    <cofactor evidence="1 8">
        <name>pyridoxal 5'-phosphate</name>
        <dbReference type="ChEBI" id="CHEBI:597326"/>
    </cofactor>
</comment>
<dbReference type="InterPro" id="IPR022644">
    <property type="entry name" value="De-COase2_N"/>
</dbReference>